<keyword evidence="2" id="KW-1133">Transmembrane helix</keyword>
<protein>
    <recommendedName>
        <fullName evidence="5">DUF916 domain-containing protein</fullName>
    </recommendedName>
</protein>
<keyword evidence="2" id="KW-0472">Membrane</keyword>
<evidence type="ECO:0008006" key="5">
    <source>
        <dbReference type="Google" id="ProtNLM"/>
    </source>
</evidence>
<feature type="compositionally biased region" description="Polar residues" evidence="1">
    <location>
        <begin position="360"/>
        <end position="370"/>
    </location>
</feature>
<keyword evidence="2" id="KW-0812">Transmembrane</keyword>
<sequence>MNAPSLTPSRAARPLVVAVAAALLALVLTLGGALTARADDTIGVSGAPATDTGDADGRTRFSYELDPGQQVNDFYLVSNTGTTAQEFTILATDAYNDNEGNYGLLATEEDPSEIGTWVRFEGDTGRLRFTLEPGESRLVPFTVTVPADARPGDHAGGIGASVVTPEGQVLVDRRIASRMYVRVSGELQPLLAVSSLEASHSTSWNPFAGDVTITYTIQNTGNVALAARSVADVRTWFGIHLGGDDGYVREELAELLPGNARTVEVTVPGIGAWGLLQPAVAIQPFAEGEMSEPVNAPQSFRDTTIIAVPWLLLAVLLVAAAAWLVIRQRRKSDEKRAAAWMQHMEAEARRKALEEPEQTLVASQGGNDRA</sequence>
<dbReference type="AlphaFoldDB" id="A0A917MPJ9"/>
<proteinExistence type="predicted"/>
<reference evidence="3" key="2">
    <citation type="submission" date="2020-09" db="EMBL/GenBank/DDBJ databases">
        <authorList>
            <person name="Sun Q."/>
            <person name="Zhou Y."/>
        </authorList>
    </citation>
    <scope>NUCLEOTIDE SEQUENCE</scope>
    <source>
        <strain evidence="3">CGMCC 1.15794</strain>
    </source>
</reference>
<evidence type="ECO:0000256" key="2">
    <source>
        <dbReference type="SAM" id="Phobius"/>
    </source>
</evidence>
<feature type="region of interest" description="Disordered" evidence="1">
    <location>
        <begin position="347"/>
        <end position="370"/>
    </location>
</feature>
<dbReference type="RefSeq" id="WP_188756617.1">
    <property type="nucleotide sequence ID" value="NZ_BMJY01000012.1"/>
</dbReference>
<evidence type="ECO:0000256" key="1">
    <source>
        <dbReference type="SAM" id="MobiDB-lite"/>
    </source>
</evidence>
<organism evidence="3 4">
    <name type="scientific">Microbacterium album</name>
    <dbReference type="NCBI Taxonomy" id="2053191"/>
    <lineage>
        <taxon>Bacteria</taxon>
        <taxon>Bacillati</taxon>
        <taxon>Actinomycetota</taxon>
        <taxon>Actinomycetes</taxon>
        <taxon>Micrococcales</taxon>
        <taxon>Microbacteriaceae</taxon>
        <taxon>Microbacterium</taxon>
    </lineage>
</organism>
<reference evidence="3" key="1">
    <citation type="journal article" date="2014" name="Int. J. Syst. Evol. Microbiol.">
        <title>Complete genome sequence of Corynebacterium casei LMG S-19264T (=DSM 44701T), isolated from a smear-ripened cheese.</title>
        <authorList>
            <consortium name="US DOE Joint Genome Institute (JGI-PGF)"/>
            <person name="Walter F."/>
            <person name="Albersmeier A."/>
            <person name="Kalinowski J."/>
            <person name="Ruckert C."/>
        </authorList>
    </citation>
    <scope>NUCLEOTIDE SEQUENCE</scope>
    <source>
        <strain evidence="3">CGMCC 1.15794</strain>
    </source>
</reference>
<feature type="transmembrane region" description="Helical" evidence="2">
    <location>
        <begin position="307"/>
        <end position="326"/>
    </location>
</feature>
<evidence type="ECO:0000313" key="4">
    <source>
        <dbReference type="Proteomes" id="UP000657592"/>
    </source>
</evidence>
<accession>A0A917MPJ9</accession>
<dbReference type="Proteomes" id="UP000657592">
    <property type="component" value="Unassembled WGS sequence"/>
</dbReference>
<comment type="caution">
    <text evidence="3">The sequence shown here is derived from an EMBL/GenBank/DDBJ whole genome shotgun (WGS) entry which is preliminary data.</text>
</comment>
<gene>
    <name evidence="3" type="ORF">GCM10010921_24880</name>
</gene>
<keyword evidence="4" id="KW-1185">Reference proteome</keyword>
<dbReference type="EMBL" id="BMJY01000012">
    <property type="protein sequence ID" value="GGH47844.1"/>
    <property type="molecule type" value="Genomic_DNA"/>
</dbReference>
<name>A0A917MPJ9_9MICO</name>
<evidence type="ECO:0000313" key="3">
    <source>
        <dbReference type="EMBL" id="GGH47844.1"/>
    </source>
</evidence>